<dbReference type="NCBIfam" id="TIGR01168">
    <property type="entry name" value="YSIRK_signal"/>
    <property type="match status" value="1"/>
</dbReference>
<dbReference type="InterPro" id="IPR012706">
    <property type="entry name" value="Rib_alpha_Esp_rpt"/>
</dbReference>
<evidence type="ECO:0000256" key="2">
    <source>
        <dbReference type="ARBA" id="ARBA00022525"/>
    </source>
</evidence>
<evidence type="ECO:0000256" key="7">
    <source>
        <dbReference type="SAM" id="MobiDB-lite"/>
    </source>
</evidence>
<feature type="compositionally biased region" description="Basic and acidic residues" evidence="7">
    <location>
        <begin position="2575"/>
        <end position="2588"/>
    </location>
</feature>
<evidence type="ECO:0000256" key="4">
    <source>
        <dbReference type="ARBA" id="ARBA00022737"/>
    </source>
</evidence>
<reference evidence="10 11" key="1">
    <citation type="journal article" date="2016" name="Eur. J. Clin. Microbiol. Infect. Dis.">
        <title>Whole genome sequencing as a tool for phylogenetic analysis of clinical strains of Mitis group streptococci.</title>
        <authorList>
            <person name="Rasmussen L.H."/>
            <person name="Dargis R."/>
            <person name="Hojholt K."/>
            <person name="Christensen J.J."/>
            <person name="Skovgaard O."/>
            <person name="Justesen U.S."/>
            <person name="Rosenvinge F.S."/>
            <person name="Moser C."/>
            <person name="Lukjancenko O."/>
            <person name="Rasmussen S."/>
            <person name="Nielsen X.C."/>
        </authorList>
    </citation>
    <scope>NUCLEOTIDE SEQUENCE [LARGE SCALE GENOMIC DNA]</scope>
    <source>
        <strain evidence="10 11">B_5756_13</strain>
    </source>
</reference>
<feature type="transmembrane region" description="Helical" evidence="8">
    <location>
        <begin position="20"/>
        <end position="41"/>
    </location>
</feature>
<feature type="region of interest" description="Disordered" evidence="7">
    <location>
        <begin position="52"/>
        <end position="110"/>
    </location>
</feature>
<feature type="region of interest" description="Disordered" evidence="7">
    <location>
        <begin position="902"/>
        <end position="934"/>
    </location>
</feature>
<dbReference type="NCBIfam" id="TIGR02331">
    <property type="entry name" value="rib_alpha"/>
    <property type="match status" value="1"/>
</dbReference>
<dbReference type="Pfam" id="PF04650">
    <property type="entry name" value="YSIRK_signal"/>
    <property type="match status" value="1"/>
</dbReference>
<keyword evidence="3" id="KW-0732">Signal</keyword>
<keyword evidence="4" id="KW-0677">Repeat</keyword>
<feature type="domain" description="Gram-positive cocci surface proteins LPxTG" evidence="9">
    <location>
        <begin position="2580"/>
        <end position="2613"/>
    </location>
</feature>
<comment type="caution">
    <text evidence="10">The sequence shown here is derived from an EMBL/GenBank/DDBJ whole genome shotgun (WGS) entry which is preliminary data.</text>
</comment>
<dbReference type="InterPro" id="IPR041558">
    <property type="entry name" value="MucBP_2"/>
</dbReference>
<protein>
    <recommendedName>
        <fullName evidence="9">Gram-positive cocci surface proteins LPxTG domain-containing protein</fullName>
    </recommendedName>
</protein>
<name>A0A1X1KTD0_STRMT</name>
<feature type="compositionally biased region" description="Basic and acidic residues" evidence="7">
    <location>
        <begin position="194"/>
        <end position="212"/>
    </location>
</feature>
<dbReference type="Pfam" id="PF17965">
    <property type="entry name" value="MucBP_2"/>
    <property type="match status" value="1"/>
</dbReference>
<dbReference type="Gene3D" id="2.60.40.4300">
    <property type="match status" value="1"/>
</dbReference>
<evidence type="ECO:0000256" key="6">
    <source>
        <dbReference type="SAM" id="Coils"/>
    </source>
</evidence>
<evidence type="ECO:0000313" key="11">
    <source>
        <dbReference type="Proteomes" id="UP000193388"/>
    </source>
</evidence>
<dbReference type="Gene3D" id="2.60.40.10">
    <property type="entry name" value="Immunoglobulins"/>
    <property type="match status" value="1"/>
</dbReference>
<proteinExistence type="predicted"/>
<dbReference type="InterPro" id="IPR041495">
    <property type="entry name" value="Mub_B2"/>
</dbReference>
<feature type="compositionally biased region" description="Polar residues" evidence="7">
    <location>
        <begin position="76"/>
        <end position="105"/>
    </location>
</feature>
<dbReference type="EMBL" id="NCVM01000026">
    <property type="protein sequence ID" value="ORP02718.1"/>
    <property type="molecule type" value="Genomic_DNA"/>
</dbReference>
<keyword evidence="8" id="KW-0472">Membrane</keyword>
<feature type="coiled-coil region" evidence="6">
    <location>
        <begin position="131"/>
        <end position="158"/>
    </location>
</feature>
<feature type="region of interest" description="Disordered" evidence="7">
    <location>
        <begin position="1047"/>
        <end position="1067"/>
    </location>
</feature>
<dbReference type="InterPro" id="IPR059115">
    <property type="entry name" value="Rib"/>
</dbReference>
<dbReference type="Pfam" id="PF06458">
    <property type="entry name" value="MucBP"/>
    <property type="match status" value="1"/>
</dbReference>
<dbReference type="Pfam" id="PF08428">
    <property type="entry name" value="Rib"/>
    <property type="match status" value="4"/>
</dbReference>
<dbReference type="NCBIfam" id="TIGR04308">
    <property type="entry name" value="repeat_SSSPR51"/>
    <property type="match status" value="1"/>
</dbReference>
<keyword evidence="6" id="KW-0175">Coiled coil</keyword>
<feature type="compositionally biased region" description="Basic and acidic residues" evidence="7">
    <location>
        <begin position="61"/>
        <end position="75"/>
    </location>
</feature>
<keyword evidence="5" id="KW-0572">Peptidoglycan-anchor</keyword>
<organism evidence="10 11">
    <name type="scientific">Streptococcus mitis</name>
    <dbReference type="NCBI Taxonomy" id="28037"/>
    <lineage>
        <taxon>Bacteria</taxon>
        <taxon>Bacillati</taxon>
        <taxon>Bacillota</taxon>
        <taxon>Bacilli</taxon>
        <taxon>Lactobacillales</taxon>
        <taxon>Streptococcaceae</taxon>
        <taxon>Streptococcus</taxon>
        <taxon>Streptococcus mitis group</taxon>
    </lineage>
</organism>
<evidence type="ECO:0000259" key="9">
    <source>
        <dbReference type="PROSITE" id="PS50847"/>
    </source>
</evidence>
<feature type="region of interest" description="Disordered" evidence="7">
    <location>
        <begin position="1696"/>
        <end position="1727"/>
    </location>
</feature>
<evidence type="ECO:0000256" key="5">
    <source>
        <dbReference type="ARBA" id="ARBA00023088"/>
    </source>
</evidence>
<dbReference type="InterPro" id="IPR027579">
    <property type="entry name" value="SSSPR51_Rpt"/>
</dbReference>
<dbReference type="Gene3D" id="3.10.20.470">
    <property type="match status" value="2"/>
</dbReference>
<keyword evidence="8" id="KW-1133">Transmembrane helix</keyword>
<dbReference type="InterPro" id="IPR019931">
    <property type="entry name" value="LPXTG_anchor"/>
</dbReference>
<keyword evidence="8" id="KW-0812">Transmembrane</keyword>
<dbReference type="Pfam" id="PF00746">
    <property type="entry name" value="Gram_pos_anchor"/>
    <property type="match status" value="1"/>
</dbReference>
<feature type="compositionally biased region" description="Polar residues" evidence="7">
    <location>
        <begin position="414"/>
        <end position="436"/>
    </location>
</feature>
<feature type="region of interest" description="Disordered" evidence="7">
    <location>
        <begin position="2490"/>
        <end position="2519"/>
    </location>
</feature>
<dbReference type="PROSITE" id="PS50847">
    <property type="entry name" value="GRAM_POS_ANCHORING"/>
    <property type="match status" value="1"/>
</dbReference>
<feature type="region of interest" description="Disordered" evidence="7">
    <location>
        <begin position="1552"/>
        <end position="1590"/>
    </location>
</feature>
<gene>
    <name evidence="10" type="ORF">B7693_04150</name>
</gene>
<feature type="region of interest" description="Disordered" evidence="7">
    <location>
        <begin position="2464"/>
        <end position="2483"/>
    </location>
</feature>
<keyword evidence="1" id="KW-0134">Cell wall</keyword>
<dbReference type="RefSeq" id="WP_084928377.1">
    <property type="nucleotide sequence ID" value="NZ_NCVM01000026.1"/>
</dbReference>
<dbReference type="NCBIfam" id="TIGR01167">
    <property type="entry name" value="LPXTG_anchor"/>
    <property type="match status" value="1"/>
</dbReference>
<sequence length="2613" mass="283826">MFYKGKHDREKQLRFSIRKVSFGAASVVIAAFMMFIGGGTVQADAIQSNDSSAASVSSNHQPKEYDKKTDNEDRVNTSNLKVSEATSENTGSKDVISSTESFNNESRQEEKQFIKADTSKLELAVARVQALLEKTEVNEKTEEVIKSANEELAKAKDLLSNDKVIQGDIDKELSSLNNIDFILKSIPKASIEKKLEKENKNQDPRNGKEIPGRGESSLRAPETKANNDVSIDGGKITANGSISTEPRMGSFSGVNNISYHLKFKDNAYKKGDQFSITFEELGNGDSLPKTLSKDGKIFANLIKTEELYSETYGANGSRNKTPYWAQRDDSVSLKEKEDAHIKNRGTKTRFTYEFTSAIESLTDVSFKGSINNYSLRYPQISKEKEVTSKILVDDQPIVEKKYIMNKTDIKQDDNQTAPSRISTTGTMDISENGELSSHNEELQFRTNKYEYEAGTTIKIKLNNKTLNKFAKIGNFNVVKANLQNDITTANSKINENGVILKEPRGDVYFQVTKLSEDEVTLKIVKGTASKGILYRVDWGALGVSREPVKDTLKLYNKNNKTFGPTEEKLTVTKDGKEGNLNEQFTPTMTFDWKYPKKNEFDTSGTWLTEYLELGNVAIRYINAANNHPILKAKSIVKDGKAEVDKFSTVIPTKDFTETNVATETNNTTKKEEVQNGNIKTTTATAPYIIKGTDNKYYIFKEYVTKNSPYNRTSTSGIVYDAVSNIVAAYEEAKYGKVTVKYVKSNNTSSVIRETVLKDGTAKLENIVGNNYSVTPDEEITENGVVYKLVQTDLPNNATGVLSENPIEVVYKYVAKNQKANVVIKTTDDKHSTTVELEGEAGTALPNSEEIINKVKELKGKGYEVESDTYNMNGVHPNFDEQEDIEAGVSKPSQTFEITLKPRIVEVPSSTPHEKDSPVDPNGENPDLKWPDGLKESDLNTTAKRVISYVKKDSNTAAEEKALDDTVQTVSFTRKAKVNLVDKTVEYTDWESSNQTWEKVEVKTLVGYIADKKEIPAKEAVTPEKDTKVIPDETDKVTYTKIGSWTPINPTTGLEETPIPFPNDPTDPTKTGEITEIIPHKDGYTPKDGSGNSLTPIDPEHLDKGYHPPKITDPKANIKITYEKDDQKAKVKFVSVDPKTQTETELTDHALTLTGKSGEIIPESNVQAHIDVLKSMGYDIVDNPFDKDPVFDTKKDTNETITQEFTIKVQPRVSTAKTVYVVEGDKPSAEKVGGAVTPGKDGKVTNPDVSNISTDGKAGQEIKVPVTVTYGADKFKRDEPVEVTVKVLPKPTAKGVTVLNGTPNEQLIDAIRANVKKAIDGLTNVPEGVTPFVTDDAIVTPKTDQNGQQTPVTVTVKYRDNATGKVIDDISVNVDVPVNVVGSTPTSKVVFEGDELTAKDITDAVTPGKNGMKGEPKDLAKDITAKPGVKEVTVPVTYTNQNGETLTESVKVKVTVLPKPTPKGIFVAKDSDKEKAKEKALAKAKEAIADGTFKGKLPENVTNVSIDENVASPDLSDDTDVNVTVKYTVDGKEKTTVVKVPVTVVEGVPQIVPVDENNKQPNPENSIDKTEYPEGSTFEYDPKSPVDTTTPGDYTVNVIVKDKEGNPISEVPATVRVVESYPQFVPVDKDKKQPAVEGSIDPKAFPKDTEFTYETPVDTTTPGEKEVVVVAKIGDKVIAKVPAKVMVVEPKTQYVPVDKSNKQPDASKSIDPEQYPDGVTFNYKTPVDTTTPGEKDVIVEAKDGEDKLVEVPAKVKVVEGKEQLIPVNPTEKPQARDSITPSDYPEGSTFEYKVPDGQTEPFDATTVGDKLVTVVVKDKNGNVLVEVPATIKVVEAKPKPIETPVTNTPLTKDDIAKYVKVPEGGKVTNVENVPDLITPGKKTPVKVTVTLPNGKTTTVEVPVNVTPVKGIETPVTKTPLIPDDYTKGITIPEGGKVTNVENIPDLTTPGKKDPVKVTVELPNGKTITVDVPVNVTPVKGIETPVTNTPLTPEDYTKGITIPEGGKVTNVENVPDLTTPGKKTPVKVTVELPNGKTITVDVPVNVTPVKGIETPVTNTPLTPEDYTKGITIPEGGKVTNVENVPDLTTPGKKTPVKVTVELPNGKTITVDVPVNVTPVKGIETPVTNTPLTPEDYTKGITIPEGGKVTNVENIPDLTTPGKKTPVKVTVELPNGKTITVEVPVNVTPVKGIETPVTNTPLTPEDYTKGITIPEGGKVTNVENIPDLTTPGKKDPVKVTVELPNGKTITVEVPVNVTPSTGIETPVTDTPLTPEDIEKHVKVPEGGKIIGVGEIPKVNTPGDKGTVKVKIELPNGKQIEVEVPVKVTPIKDIVKKLGEPITNDDVEKHIQIPEGGKIISIGDKPSTDVPGERPSVPVVIELPGGKRVTVKVPVIVTPKTTPVVVEVGTPITEDMVKKHVDLPEGWKITKVGEIPKTNTPGDKPSVTVEIELPDGRKVTVEVPVKVTPKSNHGNSHGNNGSSTTHIVTRYQDGDGKEISPEENGSHGPKTLEGYEYTGTKTDKNGNVIHIYKKVVTPTRSEQPSSPETPTSPEKPVATPVQTSSTDSKQVAVETTVANDKKELPNTGTEDKAGLASLGLLGMLSAFGLVARKKKED</sequence>
<feature type="region of interest" description="Disordered" evidence="7">
    <location>
        <begin position="411"/>
        <end position="436"/>
    </location>
</feature>
<feature type="compositionally biased region" description="Low complexity" evidence="7">
    <location>
        <begin position="2464"/>
        <end position="2482"/>
    </location>
</feature>
<dbReference type="InterPro" id="IPR005877">
    <property type="entry name" value="YSIRK_signal_dom"/>
</dbReference>
<dbReference type="Pfam" id="PF18877">
    <property type="entry name" value="SSSPR-51"/>
    <property type="match status" value="1"/>
</dbReference>
<feature type="region of interest" description="Disordered" evidence="7">
    <location>
        <begin position="2532"/>
        <end position="2588"/>
    </location>
</feature>
<dbReference type="Proteomes" id="UP000193388">
    <property type="component" value="Unassembled WGS sequence"/>
</dbReference>
<feature type="region of interest" description="Disordered" evidence="7">
    <location>
        <begin position="194"/>
        <end position="243"/>
    </location>
</feature>
<evidence type="ECO:0000256" key="1">
    <source>
        <dbReference type="ARBA" id="ARBA00022512"/>
    </source>
</evidence>
<evidence type="ECO:0000256" key="8">
    <source>
        <dbReference type="SAM" id="Phobius"/>
    </source>
</evidence>
<keyword evidence="2" id="KW-0964">Secreted</keyword>
<feature type="compositionally biased region" description="Basic and acidic residues" evidence="7">
    <location>
        <begin position="925"/>
        <end position="934"/>
    </location>
</feature>
<dbReference type="Pfam" id="PF17966">
    <property type="entry name" value="Muc_B2"/>
    <property type="match status" value="1"/>
</dbReference>
<dbReference type="InterPro" id="IPR009459">
    <property type="entry name" value="MucBP_dom"/>
</dbReference>
<feature type="compositionally biased region" description="Polar residues" evidence="7">
    <location>
        <begin position="2556"/>
        <end position="2565"/>
    </location>
</feature>
<evidence type="ECO:0000256" key="3">
    <source>
        <dbReference type="ARBA" id="ARBA00022729"/>
    </source>
</evidence>
<dbReference type="InterPro" id="IPR013783">
    <property type="entry name" value="Ig-like_fold"/>
</dbReference>
<accession>A0A1X1KTD0</accession>
<feature type="compositionally biased region" description="Low complexity" evidence="7">
    <location>
        <begin position="2533"/>
        <end position="2552"/>
    </location>
</feature>
<evidence type="ECO:0000313" key="10">
    <source>
        <dbReference type="EMBL" id="ORP02718.1"/>
    </source>
</evidence>